<feature type="region of interest" description="Disordered" evidence="1">
    <location>
        <begin position="170"/>
        <end position="193"/>
    </location>
</feature>
<dbReference type="PANTHER" id="PTHR39198">
    <property type="entry name" value="HYPOTHETICAL MEMBRANE PROTEIN, CONSERVED"/>
    <property type="match status" value="1"/>
</dbReference>
<reference evidence="5" key="1">
    <citation type="submission" date="2009-07" db="EMBL/GenBank/DDBJ databases">
        <authorList>
            <person name="Weinstock G."/>
            <person name="Sodergren E."/>
            <person name="Clifton S."/>
            <person name="Fulton L."/>
            <person name="Fulton B."/>
            <person name="Courtney L."/>
            <person name="Fronick C."/>
            <person name="Harrison M."/>
            <person name="Strong C."/>
            <person name="Farmer C."/>
            <person name="Delahaunty K."/>
            <person name="Markovic C."/>
            <person name="Hall O."/>
            <person name="Minx P."/>
            <person name="Tomlinson C."/>
            <person name="Mitreva M."/>
            <person name="Nelson J."/>
            <person name="Hou S."/>
            <person name="Wollam A."/>
            <person name="Pepin K.H."/>
            <person name="Johnson M."/>
            <person name="Bhonagiri V."/>
            <person name="Nash W.E."/>
            <person name="Warren W."/>
            <person name="Chinwalla A."/>
            <person name="Mardis E.R."/>
            <person name="Wilson R.K."/>
        </authorList>
    </citation>
    <scope>NUCLEOTIDE SEQUENCE [LARGE SCALE GENOMIC DNA]</scope>
    <source>
        <strain evidence="5">DSM 14469</strain>
    </source>
</reference>
<feature type="transmembrane region" description="Helical" evidence="2">
    <location>
        <begin position="392"/>
        <end position="412"/>
    </location>
</feature>
<keyword evidence="2" id="KW-0812">Transmembrane</keyword>
<comment type="caution">
    <text evidence="5">The sequence shown here is derived from an EMBL/GenBank/DDBJ whole genome shotgun (WGS) entry which is preliminary data.</text>
</comment>
<feature type="signal peptide" evidence="3">
    <location>
        <begin position="1"/>
        <end position="47"/>
    </location>
</feature>
<feature type="chain" id="PRO_5002968583" description="Alpha-galactosidase NEW3 domain-containing protein" evidence="3">
    <location>
        <begin position="48"/>
        <end position="418"/>
    </location>
</feature>
<sequence length="418" mass="44336">MAGWLNKTTERQENDMENGWRRRGCARLAAAMLAGVLAAGGCQTAFAAETEEDSAGIDMSTDYPGITVKAGESVSFGLDFASLSGESYDAALSVEEIPEGWEGYFKSNSSEISKVHIDDKSEDASSELATFNLTLPDEAEEGAYSITLKADAGGGISDTLELEVNVSETDNGQSSFTSEYPEQQGASGTSFSFDTTLVNNRGTDQTYSLAAEAESGWQVSFTPSGESSHVASITVEAGSSQGLTVDVMPPETITEGEYTIPCTAISANETLSTELKVTITGSYDVELSTPTGNLSLDAYANEEKAVTISITNNGNVDLTNLNLTSSAPTDWEVRFDESDIELLEAGATKELTAYIKPSSDAITGDYVTSLTVSNDETTSTAEFRVSVKTQTLWGIVAVAIIVVLLAGLGFLFKKYGRR</sequence>
<dbReference type="PANTHER" id="PTHR39198:SF1">
    <property type="entry name" value="ALPHA-GALACTOSIDASE NEW3 DOMAIN-CONTAINING PROTEIN"/>
    <property type="match status" value="1"/>
</dbReference>
<keyword evidence="2" id="KW-1133">Transmembrane helix</keyword>
<organism evidence="5 6">
    <name type="scientific">Marvinbryantia formatexigens DSM 14469</name>
    <dbReference type="NCBI Taxonomy" id="478749"/>
    <lineage>
        <taxon>Bacteria</taxon>
        <taxon>Bacillati</taxon>
        <taxon>Bacillota</taxon>
        <taxon>Clostridia</taxon>
        <taxon>Lachnospirales</taxon>
        <taxon>Lachnospiraceae</taxon>
        <taxon>Marvinbryantia</taxon>
    </lineage>
</organism>
<proteinExistence type="predicted"/>
<evidence type="ECO:0000256" key="3">
    <source>
        <dbReference type="SAM" id="SignalP"/>
    </source>
</evidence>
<dbReference type="InterPro" id="IPR013783">
    <property type="entry name" value="Ig-like_fold"/>
</dbReference>
<feature type="domain" description="Alpha-galactosidase NEW3" evidence="4">
    <location>
        <begin position="302"/>
        <end position="373"/>
    </location>
</feature>
<accession>C6LM44</accession>
<keyword evidence="6" id="KW-1185">Reference proteome</keyword>
<dbReference type="STRING" id="168384.SAMN05660368_03302"/>
<dbReference type="eggNOG" id="COG1470">
    <property type="taxonomic scope" value="Bacteria"/>
</dbReference>
<dbReference type="Gene3D" id="2.60.40.10">
    <property type="entry name" value="Immunoglobulins"/>
    <property type="match status" value="1"/>
</dbReference>
<evidence type="ECO:0000313" key="5">
    <source>
        <dbReference type="EMBL" id="EET58301.1"/>
    </source>
</evidence>
<gene>
    <name evidence="5" type="ORF">BRYFOR_09742</name>
</gene>
<evidence type="ECO:0000259" key="4">
    <source>
        <dbReference type="Pfam" id="PF10633"/>
    </source>
</evidence>
<dbReference type="EMBL" id="ACCL02000037">
    <property type="protein sequence ID" value="EET58301.1"/>
    <property type="molecule type" value="Genomic_DNA"/>
</dbReference>
<keyword evidence="2" id="KW-0472">Membrane</keyword>
<evidence type="ECO:0000256" key="2">
    <source>
        <dbReference type="SAM" id="Phobius"/>
    </source>
</evidence>
<dbReference type="Pfam" id="PF10633">
    <property type="entry name" value="NPCBM_assoc"/>
    <property type="match status" value="1"/>
</dbReference>
<evidence type="ECO:0000256" key="1">
    <source>
        <dbReference type="SAM" id="MobiDB-lite"/>
    </source>
</evidence>
<dbReference type="Proteomes" id="UP000005561">
    <property type="component" value="Unassembled WGS sequence"/>
</dbReference>
<dbReference type="InterPro" id="IPR018905">
    <property type="entry name" value="A-galactase_NEW3"/>
</dbReference>
<dbReference type="AlphaFoldDB" id="C6LM44"/>
<protein>
    <recommendedName>
        <fullName evidence="4">Alpha-galactosidase NEW3 domain-containing protein</fullName>
    </recommendedName>
</protein>
<name>C6LM44_9FIRM</name>
<keyword evidence="3" id="KW-0732">Signal</keyword>
<evidence type="ECO:0000313" key="6">
    <source>
        <dbReference type="Proteomes" id="UP000005561"/>
    </source>
</evidence>